<evidence type="ECO:0000313" key="3">
    <source>
        <dbReference type="Proteomes" id="UP000230304"/>
    </source>
</evidence>
<evidence type="ECO:0000313" key="2">
    <source>
        <dbReference type="EMBL" id="PIV43221.1"/>
    </source>
</evidence>
<evidence type="ECO:0000256" key="1">
    <source>
        <dbReference type="SAM" id="MobiDB-lite"/>
    </source>
</evidence>
<dbReference type="Proteomes" id="UP000230304">
    <property type="component" value="Unassembled WGS sequence"/>
</dbReference>
<proteinExistence type="predicted"/>
<dbReference type="InterPro" id="IPR013783">
    <property type="entry name" value="Ig-like_fold"/>
</dbReference>
<comment type="caution">
    <text evidence="2">The sequence shown here is derived from an EMBL/GenBank/DDBJ whole genome shotgun (WGS) entry which is preliminary data.</text>
</comment>
<dbReference type="AlphaFoldDB" id="A0A2M7D8C1"/>
<reference evidence="3" key="1">
    <citation type="submission" date="2017-09" db="EMBL/GenBank/DDBJ databases">
        <title>Depth-based differentiation of microbial function through sediment-hosted aquifers and enrichment of novel symbionts in the deep terrestrial subsurface.</title>
        <authorList>
            <person name="Probst A.J."/>
            <person name="Ladd B."/>
            <person name="Jarett J.K."/>
            <person name="Geller-Mcgrath D.E."/>
            <person name="Sieber C.M.K."/>
            <person name="Emerson J.B."/>
            <person name="Anantharaman K."/>
            <person name="Thomas B.C."/>
            <person name="Malmstrom R."/>
            <person name="Stieglmeier M."/>
            <person name="Klingl A."/>
            <person name="Woyke T."/>
            <person name="Ryan C.M."/>
            <person name="Banfield J.F."/>
        </authorList>
    </citation>
    <scope>NUCLEOTIDE SEQUENCE [LARGE SCALE GENOMIC DNA]</scope>
</reference>
<feature type="region of interest" description="Disordered" evidence="1">
    <location>
        <begin position="34"/>
        <end position="56"/>
    </location>
</feature>
<gene>
    <name evidence="2" type="ORF">COS26_00970</name>
</gene>
<dbReference type="Gene3D" id="2.60.40.10">
    <property type="entry name" value="Immunoglobulins"/>
    <property type="match status" value="1"/>
</dbReference>
<organism evidence="2 3">
    <name type="scientific">Candidatus Nealsonbacteria bacterium CG02_land_8_20_14_3_00_40_11</name>
    <dbReference type="NCBI Taxonomy" id="1974700"/>
    <lineage>
        <taxon>Bacteria</taxon>
        <taxon>Candidatus Nealsoniibacteriota</taxon>
    </lineage>
</organism>
<dbReference type="EMBL" id="PEUA01000021">
    <property type="protein sequence ID" value="PIV43221.1"/>
    <property type="molecule type" value="Genomic_DNA"/>
</dbReference>
<accession>A0A2M7D8C1</accession>
<protein>
    <submittedName>
        <fullName evidence="2">Uncharacterized protein</fullName>
    </submittedName>
</protein>
<name>A0A2M7D8C1_9BACT</name>
<sequence>MQAIAIFLVVAVAFTGYYYFGVIKKMEGTPKLQETVSQDNSTETTPTTTTTTTSKNTAKNTAALQLQKLKPGILVDTLIISGPQNGEIIDKTNKVTFEFQGILPSNLKGQTITFETKVKDLDKDWQKTSSNSRTIDFPSGSKEYTFSIRARTINSVDPFPAERTFRINMSPSFGKVKIASASHSLITIQYQLKGTETTDITNWKLKGKSGEFVIPRGVELFIPGSSIPDKDIVLKQSDTVHIYSKKDPFSTNKSFRPNKCFGYLNDYYKTSTGYSFSKICPRINRDEVCYFSKGCQSAILALESCTPKDYSKNLAVTFDSTCQSYADNYISRYLNYDGCTGYYSKDKDFLKNYWDIYAGYDIVCKCNDTLYLYDQNGFLVDKYEIKVY</sequence>
<feature type="compositionally biased region" description="Low complexity" evidence="1">
    <location>
        <begin position="40"/>
        <end position="56"/>
    </location>
</feature>